<sequence>MRRPAALLSTCLSVFTLSHAVEIVSDSSCDCFLTNGTQATYFANHVFFDFRNLKDYASVPSVISDPEDTPNAPPTSDYFKSKAWTRTWALQTWANSKGNGNGFSGDATVLMVNSPNNVYIEQNKDASASSATHLTMRTARLSNFQTAAEFQTRTSDYHYLSLRMLARTVGPPGAVSAVFTYRDAKKLADIQEADMEIVTRGPGNRVQYTNQPGYTDNGDGIKANATRNATLPRGLEWSDWAVYRLDWTPTRSVWYVDGEEVANIAFQVPRDPAAININSWGDGGSWSGNMSVGAESNLQLQWIEMVYNTTEDNQRLRLRRRVEGRSSAPVQLLPRGDKGTLCGAVCSIDEGSQAGAVAKLWGAKSSSARTAASWCSLVAVAWFCLALGVFA</sequence>
<keyword evidence="3" id="KW-0858">Xylan degradation</keyword>
<dbReference type="HOGENOM" id="CLU_039765_0_1_1"/>
<dbReference type="EMBL" id="GL698475">
    <property type="protein sequence ID" value="EFY92449.1"/>
    <property type="molecule type" value="Genomic_DNA"/>
</dbReference>
<evidence type="ECO:0000313" key="4">
    <source>
        <dbReference type="Proteomes" id="UP000002499"/>
    </source>
</evidence>
<keyword evidence="3" id="KW-0119">Carbohydrate metabolism</keyword>
<dbReference type="eggNOG" id="ENOG502S0II">
    <property type="taxonomic scope" value="Eukaryota"/>
</dbReference>
<dbReference type="SUPFAM" id="SSF49899">
    <property type="entry name" value="Concanavalin A-like lectins/glucanases"/>
    <property type="match status" value="1"/>
</dbReference>
<gene>
    <name evidence="3" type="ORF">MAC_01415</name>
</gene>
<dbReference type="OMA" id="WSTHRLD"/>
<dbReference type="GO" id="GO:0004553">
    <property type="term" value="F:hydrolase activity, hydrolyzing O-glycosyl compounds"/>
    <property type="evidence" value="ECO:0007669"/>
    <property type="project" value="InterPro"/>
</dbReference>
<keyword evidence="4" id="KW-1185">Reference proteome</keyword>
<evidence type="ECO:0000259" key="2">
    <source>
        <dbReference type="PROSITE" id="PS51762"/>
    </source>
</evidence>
<dbReference type="OrthoDB" id="4388755at2759"/>
<protein>
    <submittedName>
        <fullName evidence="3">Putative xylanase 3</fullName>
    </submittedName>
</protein>
<organism evidence="4">
    <name type="scientific">Metarhizium acridum (strain CQMa 102)</name>
    <dbReference type="NCBI Taxonomy" id="655827"/>
    <lineage>
        <taxon>Eukaryota</taxon>
        <taxon>Fungi</taxon>
        <taxon>Dikarya</taxon>
        <taxon>Ascomycota</taxon>
        <taxon>Pezizomycotina</taxon>
        <taxon>Sordariomycetes</taxon>
        <taxon>Hypocreomycetidae</taxon>
        <taxon>Hypocreales</taxon>
        <taxon>Clavicipitaceae</taxon>
        <taxon>Metarhizium</taxon>
    </lineage>
</organism>
<evidence type="ECO:0000313" key="3">
    <source>
        <dbReference type="EMBL" id="EFY92449.1"/>
    </source>
</evidence>
<dbReference type="PANTHER" id="PTHR38121:SF4">
    <property type="entry name" value="GH16 DOMAIN-CONTAINING PROTEIN-RELATED"/>
    <property type="match status" value="1"/>
</dbReference>
<feature type="signal peptide" evidence="1">
    <location>
        <begin position="1"/>
        <end position="20"/>
    </location>
</feature>
<dbReference type="PANTHER" id="PTHR38121">
    <property type="entry name" value="GH16 DOMAIN-CONTAINING PROTEIN"/>
    <property type="match status" value="1"/>
</dbReference>
<proteinExistence type="predicted"/>
<dbReference type="KEGG" id="maw:19245726"/>
<dbReference type="Pfam" id="PF00722">
    <property type="entry name" value="Glyco_hydro_16"/>
    <property type="match status" value="1"/>
</dbReference>
<dbReference type="GeneID" id="19245726"/>
<dbReference type="Gene3D" id="2.60.120.200">
    <property type="match status" value="1"/>
</dbReference>
<name>E9DV25_METAQ</name>
<feature type="chain" id="PRO_5003234794" evidence="1">
    <location>
        <begin position="21"/>
        <end position="391"/>
    </location>
</feature>
<dbReference type="Proteomes" id="UP000002499">
    <property type="component" value="Unassembled WGS sequence"/>
</dbReference>
<keyword evidence="3" id="KW-0624">Polysaccharide degradation</keyword>
<dbReference type="InterPro" id="IPR000757">
    <property type="entry name" value="Beta-glucanase-like"/>
</dbReference>
<reference evidence="3 4" key="1">
    <citation type="journal article" date="2011" name="PLoS Genet.">
        <title>Genome sequencing and comparative transcriptomics of the model entomopathogenic fungi Metarhizium anisopliae and M. acridum.</title>
        <authorList>
            <person name="Gao Q."/>
            <person name="Jin K."/>
            <person name="Ying S.H."/>
            <person name="Zhang Y."/>
            <person name="Xiao G."/>
            <person name="Shang Y."/>
            <person name="Duan Z."/>
            <person name="Hu X."/>
            <person name="Xie X.Q."/>
            <person name="Zhou G."/>
            <person name="Peng G."/>
            <person name="Luo Z."/>
            <person name="Huang W."/>
            <person name="Wang B."/>
            <person name="Fang W."/>
            <person name="Wang S."/>
            <person name="Zhong Y."/>
            <person name="Ma L.J."/>
            <person name="St Leger R.J."/>
            <person name="Zhao G.P."/>
            <person name="Pei Y."/>
            <person name="Feng M.G."/>
            <person name="Xia Y."/>
            <person name="Wang C."/>
        </authorList>
    </citation>
    <scope>NUCLEOTIDE SEQUENCE [LARGE SCALE GENOMIC DNA]</scope>
    <source>
        <strain evidence="3 4">CQMa 102</strain>
    </source>
</reference>
<accession>E9DV25</accession>
<evidence type="ECO:0000256" key="1">
    <source>
        <dbReference type="SAM" id="SignalP"/>
    </source>
</evidence>
<dbReference type="GO" id="GO:0045493">
    <property type="term" value="P:xylan catabolic process"/>
    <property type="evidence" value="ECO:0007669"/>
    <property type="project" value="UniProtKB-KW"/>
</dbReference>
<dbReference type="AlphaFoldDB" id="E9DV25"/>
<keyword evidence="1" id="KW-0732">Signal</keyword>
<dbReference type="PROSITE" id="PS51762">
    <property type="entry name" value="GH16_2"/>
    <property type="match status" value="1"/>
</dbReference>
<feature type="domain" description="GH16" evidence="2">
    <location>
        <begin position="91"/>
        <end position="311"/>
    </location>
</feature>
<dbReference type="InterPro" id="IPR013320">
    <property type="entry name" value="ConA-like_dom_sf"/>
</dbReference>
<dbReference type="InParanoid" id="E9DV25"/>
<dbReference type="CDD" id="cd00413">
    <property type="entry name" value="Glyco_hydrolase_16"/>
    <property type="match status" value="1"/>
</dbReference>